<feature type="compositionally biased region" description="Basic and acidic residues" evidence="8">
    <location>
        <begin position="1"/>
        <end position="21"/>
    </location>
</feature>
<dbReference type="InterPro" id="IPR001807">
    <property type="entry name" value="ClC"/>
</dbReference>
<evidence type="ECO:0000256" key="5">
    <source>
        <dbReference type="ARBA" id="ARBA00023065"/>
    </source>
</evidence>
<dbReference type="Pfam" id="PF00654">
    <property type="entry name" value="Voltage_CLC"/>
    <property type="match status" value="1"/>
</dbReference>
<dbReference type="PRINTS" id="PR00762">
    <property type="entry name" value="CLCHANNEL"/>
</dbReference>
<comment type="caution">
    <text evidence="10">The sequence shown here is derived from an EMBL/GenBank/DDBJ whole genome shotgun (WGS) entry which is preliminary data.</text>
</comment>
<dbReference type="AlphaFoldDB" id="J5QE38"/>
<feature type="transmembrane region" description="Helical" evidence="9">
    <location>
        <begin position="957"/>
        <end position="974"/>
    </location>
</feature>
<feature type="compositionally biased region" description="Polar residues" evidence="8">
    <location>
        <begin position="139"/>
        <end position="153"/>
    </location>
</feature>
<feature type="transmembrane region" description="Helical" evidence="9">
    <location>
        <begin position="658"/>
        <end position="674"/>
    </location>
</feature>
<dbReference type="GO" id="GO:0005886">
    <property type="term" value="C:plasma membrane"/>
    <property type="evidence" value="ECO:0007669"/>
    <property type="project" value="TreeGrafter"/>
</dbReference>
<dbReference type="InterPro" id="IPR014743">
    <property type="entry name" value="Cl-channel_core"/>
</dbReference>
<dbReference type="KEGG" id="tasa:A1Q1_04400"/>
<evidence type="ECO:0000256" key="8">
    <source>
        <dbReference type="SAM" id="MobiDB-lite"/>
    </source>
</evidence>
<feature type="transmembrane region" description="Helical" evidence="9">
    <location>
        <begin position="445"/>
        <end position="463"/>
    </location>
</feature>
<dbReference type="FunFam" id="1.10.3080.10:FF:000013">
    <property type="entry name" value="Voltage-gated chloride channel (ClcA)"/>
    <property type="match status" value="1"/>
</dbReference>
<dbReference type="GO" id="GO:0005769">
    <property type="term" value="C:early endosome"/>
    <property type="evidence" value="ECO:0007669"/>
    <property type="project" value="TreeGrafter"/>
</dbReference>
<keyword evidence="7" id="KW-0868">Chloride</keyword>
<keyword evidence="6 9" id="KW-0472">Membrane</keyword>
<dbReference type="GO" id="GO:0005247">
    <property type="term" value="F:voltage-gated chloride channel activity"/>
    <property type="evidence" value="ECO:0007669"/>
    <property type="project" value="TreeGrafter"/>
</dbReference>
<dbReference type="SUPFAM" id="SSF81340">
    <property type="entry name" value="Clc chloride channel"/>
    <property type="match status" value="1"/>
</dbReference>
<evidence type="ECO:0000256" key="9">
    <source>
        <dbReference type="SAM" id="Phobius"/>
    </source>
</evidence>
<dbReference type="SUPFAM" id="SSF54631">
    <property type="entry name" value="CBS-domain pair"/>
    <property type="match status" value="1"/>
</dbReference>
<feature type="transmembrane region" description="Helical" evidence="9">
    <location>
        <begin position="529"/>
        <end position="550"/>
    </location>
</feature>
<keyword evidence="5" id="KW-0406">Ion transport</keyword>
<evidence type="ECO:0000256" key="1">
    <source>
        <dbReference type="ARBA" id="ARBA00004141"/>
    </source>
</evidence>
<feature type="compositionally biased region" description="Polar residues" evidence="8">
    <location>
        <begin position="214"/>
        <end position="232"/>
    </location>
</feature>
<feature type="transmembrane region" description="Helical" evidence="9">
    <location>
        <begin position="926"/>
        <end position="951"/>
    </location>
</feature>
<feature type="transmembrane region" description="Helical" evidence="9">
    <location>
        <begin position="883"/>
        <end position="905"/>
    </location>
</feature>
<feature type="transmembrane region" description="Helical" evidence="9">
    <location>
        <begin position="686"/>
        <end position="709"/>
    </location>
</feature>
<feature type="compositionally biased region" description="Low complexity" evidence="8">
    <location>
        <begin position="95"/>
        <end position="120"/>
    </location>
</feature>
<feature type="compositionally biased region" description="Low complexity" evidence="8">
    <location>
        <begin position="22"/>
        <end position="57"/>
    </location>
</feature>
<evidence type="ECO:0000256" key="7">
    <source>
        <dbReference type="ARBA" id="ARBA00023214"/>
    </source>
</evidence>
<evidence type="ECO:0000256" key="2">
    <source>
        <dbReference type="ARBA" id="ARBA00022448"/>
    </source>
</evidence>
<keyword evidence="2" id="KW-0813">Transport</keyword>
<organism evidence="10 11">
    <name type="scientific">Trichosporon asahii var. asahii (strain ATCC 90039 / CBS 2479 / JCM 2466 / KCTC 7840 / NBRC 103889/ NCYC 2677 / UAMH 7654)</name>
    <name type="common">Yeast</name>
    <dbReference type="NCBI Taxonomy" id="1186058"/>
    <lineage>
        <taxon>Eukaryota</taxon>
        <taxon>Fungi</taxon>
        <taxon>Dikarya</taxon>
        <taxon>Basidiomycota</taxon>
        <taxon>Agaricomycotina</taxon>
        <taxon>Tremellomycetes</taxon>
        <taxon>Trichosporonales</taxon>
        <taxon>Trichosporonaceae</taxon>
        <taxon>Trichosporon</taxon>
    </lineage>
</organism>
<dbReference type="VEuPathDB" id="FungiDB:A1Q1_04400"/>
<dbReference type="PANTHER" id="PTHR45711:SF6">
    <property type="entry name" value="CHLORIDE CHANNEL PROTEIN"/>
    <property type="match status" value="1"/>
</dbReference>
<keyword evidence="4 9" id="KW-1133">Transmembrane helix</keyword>
<dbReference type="CDD" id="cd03684">
    <property type="entry name" value="ClC_3_like"/>
    <property type="match status" value="1"/>
</dbReference>
<proteinExistence type="predicted"/>
<feature type="compositionally biased region" description="Polar residues" evidence="8">
    <location>
        <begin position="302"/>
        <end position="311"/>
    </location>
</feature>
<feature type="compositionally biased region" description="Polar residues" evidence="8">
    <location>
        <begin position="274"/>
        <end position="292"/>
    </location>
</feature>
<dbReference type="InterPro" id="IPR046342">
    <property type="entry name" value="CBS_dom_sf"/>
</dbReference>
<feature type="compositionally biased region" description="Polar residues" evidence="8">
    <location>
        <begin position="64"/>
        <end position="94"/>
    </location>
</feature>
<keyword evidence="3 9" id="KW-0812">Transmembrane</keyword>
<protein>
    <submittedName>
        <fullName evidence="10">Voltage-gated chloride channel</fullName>
    </submittedName>
</protein>
<feature type="compositionally biased region" description="Low complexity" evidence="8">
    <location>
        <begin position="334"/>
        <end position="349"/>
    </location>
</feature>
<dbReference type="PANTHER" id="PTHR45711">
    <property type="entry name" value="CHLORIDE CHANNEL PROTEIN"/>
    <property type="match status" value="1"/>
</dbReference>
<feature type="transmembrane region" description="Helical" evidence="9">
    <location>
        <begin position="800"/>
        <end position="818"/>
    </location>
</feature>
<dbReference type="EMBL" id="ALBS01000273">
    <property type="protein sequence ID" value="EJT46888.1"/>
    <property type="molecule type" value="Genomic_DNA"/>
</dbReference>
<evidence type="ECO:0000313" key="10">
    <source>
        <dbReference type="EMBL" id="EJT46888.1"/>
    </source>
</evidence>
<accession>J5QE38</accession>
<dbReference type="Gene3D" id="1.10.3080.10">
    <property type="entry name" value="Clc chloride channel"/>
    <property type="match status" value="1"/>
</dbReference>
<feature type="transmembrane region" description="Helical" evidence="9">
    <location>
        <begin position="624"/>
        <end position="646"/>
    </location>
</feature>
<reference evidence="10 11" key="1">
    <citation type="journal article" date="2012" name="Eukaryot. Cell">
        <title>Draft genome sequence of CBS 2479, the standard type strain of Trichosporon asahii.</title>
        <authorList>
            <person name="Yang R.Y."/>
            <person name="Li H.T."/>
            <person name="Zhu H."/>
            <person name="Zhou G.P."/>
            <person name="Wang M."/>
            <person name="Wang L."/>
        </authorList>
    </citation>
    <scope>NUCLEOTIDE SEQUENCE [LARGE SCALE GENOMIC DNA]</scope>
    <source>
        <strain evidence="11">ATCC 90039 / CBS 2479 / JCM 2466 / KCTC 7840 / NCYC 2677 / UAMH 7654</strain>
    </source>
</reference>
<dbReference type="OrthoDB" id="431497at2759"/>
<dbReference type="GO" id="GO:0005794">
    <property type="term" value="C:Golgi apparatus"/>
    <property type="evidence" value="ECO:0007669"/>
    <property type="project" value="TreeGrafter"/>
</dbReference>
<dbReference type="RefSeq" id="XP_014178241.1">
    <property type="nucleotide sequence ID" value="XM_014322766.1"/>
</dbReference>
<comment type="subcellular location">
    <subcellularLocation>
        <location evidence="1">Membrane</location>
        <topology evidence="1">Multi-pass membrane protein</topology>
    </subcellularLocation>
</comment>
<feature type="transmembrane region" description="Helical" evidence="9">
    <location>
        <begin position="856"/>
        <end position="877"/>
    </location>
</feature>
<dbReference type="HOGENOM" id="CLU_003181_2_0_1"/>
<feature type="transmembrane region" description="Helical" evidence="9">
    <location>
        <begin position="721"/>
        <end position="739"/>
    </location>
</feature>
<evidence type="ECO:0000256" key="6">
    <source>
        <dbReference type="ARBA" id="ARBA00023136"/>
    </source>
</evidence>
<name>J5QE38_TRIAS</name>
<dbReference type="GeneID" id="25987913"/>
<sequence length="1185" mass="128320">MASERAERERPEQRDQREQRSGGKSASSYSSSSRIGRPPSVLSVRRSGGSHSRGQSRSSEEPSYHSQPSSPMTYFPNPSTFTQEPSHTNTFQHRSSSVQTSPSLSSARFVGSVSQSSLSSEPDDLDVSSNTPRLPATHPTVSDTASAHQQQFYMPTPSALHLPPPSEQPAASTSAPSPRITPSRRSASVAAPGRSRQSTTNYGATEPATPGLLPSSSASTTDRGRSSDNSLPSGLPGGLNIDPRRIASTSGAIMVGGGPSSRHGDGPALPPPSSYSGITRTQPQTTASTPRLRTSAMGENGTGSAIRSGSKTPGPVPSSSRTHRRGASTASNHLVPTTPSLVLPSPVSPSGSTMLNRFKKTASSIGFGRDRAGEYDADSDYDSYDDGEDDGRRANGTRVWYASYVTIDWLHDAIKESTRVRRLRTRARRSLRGAIANAWDRFQGWLLATLIGILTAMVAFLIIRSEMVFFDLKNGYCSSKWGSPKRFCCAPKGHPDNGDEACEDWVSWGQFFDSSETDRDASFFSEPEFIMYFCVAIALACTASALTYYLTSSATHVTSKDSAFLGPALNTNSPLASPVKLPDERMPLLYRQSEEERPPEPARPVIYFAGGSGIPEIKTILSGFVIHGYLGLSTLLVKSIGLAMSVGSGLSLGKEGPFVHIASCIANICSRFFSKYETNEGKRREILSAACAAGVAVSFGAPIGGVLFSLEEVSYYFPPKVMWRSFWCAACAALVLKALNPYGNGSIVLFAVTYTSEYHYWEFGIFIILGIFGGLYGALFSRLNIIWSRDVRKGTWVGRHPIFEVALVTALTCVVSFMNPYTRLGGNELVGKMFAECSVDTTSSLCIGPNNPAGKVIWTVFIALVIKASLTIITFGLALPAGIFIPSLVIGACFGRIVGIVMELVQHKYPTLGMFEGCTKCVIPGVYAMIGAAATLAGVTRTTVSLAVIMFELTGTLNYTVPVMLAVLVAKTVADALEKRGIYELVIELKKLPYLSDKEEVLFGGRLVSEVMDREAPTLRADKPHTVRELTGRLLELVRLGYEDAGFPVLVKEAAVDREGRTYPVLRVLGFLGINEMEHALNALADEPDAVVNLTPDEVMRSSRLSIFSFSESVDGRHNPYDLSQYIDRAPITVQMHSPLELVQELFIKLGSRQILVTDSRGTYRGALYKKQWIAYLDDLEQDHS</sequence>
<evidence type="ECO:0000313" key="11">
    <source>
        <dbReference type="Proteomes" id="UP000002748"/>
    </source>
</evidence>
<evidence type="ECO:0000256" key="4">
    <source>
        <dbReference type="ARBA" id="ARBA00022989"/>
    </source>
</evidence>
<feature type="transmembrane region" description="Helical" evidence="9">
    <location>
        <begin position="760"/>
        <end position="780"/>
    </location>
</feature>
<evidence type="ECO:0000256" key="3">
    <source>
        <dbReference type="ARBA" id="ARBA00022692"/>
    </source>
</evidence>
<feature type="region of interest" description="Disordered" evidence="8">
    <location>
        <begin position="1"/>
        <end position="349"/>
    </location>
</feature>
<gene>
    <name evidence="10" type="ORF">A1Q1_04400</name>
</gene>
<dbReference type="Proteomes" id="UP000002748">
    <property type="component" value="Unassembled WGS sequence"/>
</dbReference>